<organism evidence="4 5">
    <name type="scientific">Paramicrobacterium chengjingii</name>
    <dbReference type="NCBI Taxonomy" id="2769067"/>
    <lineage>
        <taxon>Bacteria</taxon>
        <taxon>Bacillati</taxon>
        <taxon>Actinomycetota</taxon>
        <taxon>Actinomycetes</taxon>
        <taxon>Micrococcales</taxon>
        <taxon>Microbacteriaceae</taxon>
        <taxon>Paramicrobacterium</taxon>
    </lineage>
</organism>
<dbReference type="Proteomes" id="UP000662814">
    <property type="component" value="Chromosome"/>
</dbReference>
<evidence type="ECO:0000259" key="3">
    <source>
        <dbReference type="PROSITE" id="PS50977"/>
    </source>
</evidence>
<evidence type="ECO:0000313" key="5">
    <source>
        <dbReference type="Proteomes" id="UP000662814"/>
    </source>
</evidence>
<reference evidence="4 5" key="1">
    <citation type="submission" date="2020-12" db="EMBL/GenBank/DDBJ databases">
        <title>Microbacterium sp. HY060.</title>
        <authorList>
            <person name="Zhou J."/>
        </authorList>
    </citation>
    <scope>NUCLEOTIDE SEQUENCE [LARGE SCALE GENOMIC DNA]</scope>
    <source>
        <strain evidence="4 5">HY60</strain>
    </source>
</reference>
<dbReference type="RefSeq" id="WP_166985203.1">
    <property type="nucleotide sequence ID" value="NZ_CP061169.1"/>
</dbReference>
<gene>
    <name evidence="4" type="ORF">HCR76_02030</name>
</gene>
<evidence type="ECO:0000256" key="2">
    <source>
        <dbReference type="PROSITE-ProRule" id="PRU00335"/>
    </source>
</evidence>
<dbReference type="Gene3D" id="1.10.357.10">
    <property type="entry name" value="Tetracycline Repressor, domain 2"/>
    <property type="match status" value="1"/>
</dbReference>
<feature type="DNA-binding region" description="H-T-H motif" evidence="2">
    <location>
        <begin position="35"/>
        <end position="54"/>
    </location>
</feature>
<dbReference type="EMBL" id="CP061169">
    <property type="protein sequence ID" value="QPZ38904.1"/>
    <property type="molecule type" value="Genomic_DNA"/>
</dbReference>
<name>A0ABX6YJB0_9MICO</name>
<accession>A0ABX6YJB0</accession>
<dbReference type="PROSITE" id="PS50977">
    <property type="entry name" value="HTH_TETR_2"/>
    <property type="match status" value="1"/>
</dbReference>
<dbReference type="PANTHER" id="PTHR30055:SF146">
    <property type="entry name" value="HTH-TYPE TRANSCRIPTIONAL DUAL REGULATOR CECR"/>
    <property type="match status" value="1"/>
</dbReference>
<feature type="domain" description="HTH tetR-type" evidence="3">
    <location>
        <begin position="12"/>
        <end position="72"/>
    </location>
</feature>
<dbReference type="InterPro" id="IPR050109">
    <property type="entry name" value="HTH-type_TetR-like_transc_reg"/>
</dbReference>
<dbReference type="SUPFAM" id="SSF46689">
    <property type="entry name" value="Homeodomain-like"/>
    <property type="match status" value="1"/>
</dbReference>
<dbReference type="InterPro" id="IPR001647">
    <property type="entry name" value="HTH_TetR"/>
</dbReference>
<dbReference type="Pfam" id="PF00440">
    <property type="entry name" value="TetR_N"/>
    <property type="match status" value="1"/>
</dbReference>
<evidence type="ECO:0000313" key="4">
    <source>
        <dbReference type="EMBL" id="QPZ38904.1"/>
    </source>
</evidence>
<evidence type="ECO:0000256" key="1">
    <source>
        <dbReference type="ARBA" id="ARBA00023125"/>
    </source>
</evidence>
<protein>
    <submittedName>
        <fullName evidence="4">TetR/AcrR family transcriptional regulator</fullName>
    </submittedName>
</protein>
<keyword evidence="1 2" id="KW-0238">DNA-binding</keyword>
<proteinExistence type="predicted"/>
<dbReference type="PANTHER" id="PTHR30055">
    <property type="entry name" value="HTH-TYPE TRANSCRIPTIONAL REGULATOR RUTR"/>
    <property type="match status" value="1"/>
</dbReference>
<dbReference type="InterPro" id="IPR009057">
    <property type="entry name" value="Homeodomain-like_sf"/>
</dbReference>
<keyword evidence="5" id="KW-1185">Reference proteome</keyword>
<sequence>MSTRSSTLSTAEVRRPLVAAAALDEFSRGGFHGTTVADVARAAKISPAYVFKLFPSKEGLFVAALESCFTEILGALEQGADGASPQEPQVILHEMGGAYAELIADRRLLMLQAHAQSVADISEVGEALRAGLERITSFAKSRSRGSDDAVQSFVAYGQLCHLIVAARIDEQRAPWAGILSHGIRHPR</sequence>